<dbReference type="SUPFAM" id="SSF81345">
    <property type="entry name" value="ABC transporter involved in vitamin B12 uptake, BtuC"/>
    <property type="match status" value="1"/>
</dbReference>
<keyword evidence="6 8" id="KW-1133">Transmembrane helix</keyword>
<name>A0A930BB01_9FIRM</name>
<protein>
    <submittedName>
        <fullName evidence="9">Iron ABC transporter permease</fullName>
    </submittedName>
</protein>
<dbReference type="EMBL" id="JABZMK010000080">
    <property type="protein sequence ID" value="MBF1130002.1"/>
    <property type="molecule type" value="Genomic_DNA"/>
</dbReference>
<evidence type="ECO:0000256" key="3">
    <source>
        <dbReference type="ARBA" id="ARBA00022448"/>
    </source>
</evidence>
<evidence type="ECO:0000256" key="4">
    <source>
        <dbReference type="ARBA" id="ARBA00022475"/>
    </source>
</evidence>
<dbReference type="PANTHER" id="PTHR30472:SF25">
    <property type="entry name" value="ABC TRANSPORTER PERMEASE PROTEIN MJ0876-RELATED"/>
    <property type="match status" value="1"/>
</dbReference>
<reference evidence="9" key="1">
    <citation type="submission" date="2020-04" db="EMBL/GenBank/DDBJ databases">
        <title>Deep metagenomics examines the oral microbiome during advanced dental caries in children, revealing novel taxa and co-occurrences with host molecules.</title>
        <authorList>
            <person name="Baker J.L."/>
            <person name="Morton J.T."/>
            <person name="Dinis M."/>
            <person name="Alvarez R."/>
            <person name="Tran N.C."/>
            <person name="Knight R."/>
            <person name="Edlund A."/>
        </authorList>
    </citation>
    <scope>NUCLEOTIDE SEQUENCE</scope>
    <source>
        <strain evidence="9">JCVI_32_bin.14</strain>
    </source>
</reference>
<dbReference type="InterPro" id="IPR037294">
    <property type="entry name" value="ABC_BtuC-like"/>
</dbReference>
<evidence type="ECO:0000256" key="1">
    <source>
        <dbReference type="ARBA" id="ARBA00004651"/>
    </source>
</evidence>
<dbReference type="GO" id="GO:0033214">
    <property type="term" value="P:siderophore-iron import into cell"/>
    <property type="evidence" value="ECO:0007669"/>
    <property type="project" value="TreeGrafter"/>
</dbReference>
<evidence type="ECO:0000256" key="8">
    <source>
        <dbReference type="SAM" id="Phobius"/>
    </source>
</evidence>
<dbReference type="GO" id="GO:0005886">
    <property type="term" value="C:plasma membrane"/>
    <property type="evidence" value="ECO:0007669"/>
    <property type="project" value="UniProtKB-SubCell"/>
</dbReference>
<keyword evidence="7 8" id="KW-0472">Membrane</keyword>
<keyword evidence="5 8" id="KW-0812">Transmembrane</keyword>
<gene>
    <name evidence="9" type="ORF">HXL70_08190</name>
</gene>
<feature type="transmembrane region" description="Helical" evidence="8">
    <location>
        <begin position="315"/>
        <end position="336"/>
    </location>
</feature>
<feature type="transmembrane region" description="Helical" evidence="8">
    <location>
        <begin position="250"/>
        <end position="273"/>
    </location>
</feature>
<dbReference type="CDD" id="cd06550">
    <property type="entry name" value="TM_ABC_iron-siderophores_like"/>
    <property type="match status" value="1"/>
</dbReference>
<dbReference type="InterPro" id="IPR000522">
    <property type="entry name" value="ABC_transptr_permease_BtuC"/>
</dbReference>
<evidence type="ECO:0000256" key="6">
    <source>
        <dbReference type="ARBA" id="ARBA00022989"/>
    </source>
</evidence>
<evidence type="ECO:0000313" key="9">
    <source>
        <dbReference type="EMBL" id="MBF1130002.1"/>
    </source>
</evidence>
<dbReference type="Gene3D" id="1.10.3470.10">
    <property type="entry name" value="ABC transporter involved in vitamin B12 uptake, BtuC"/>
    <property type="match status" value="1"/>
</dbReference>
<accession>A0A930BB01</accession>
<evidence type="ECO:0000256" key="7">
    <source>
        <dbReference type="ARBA" id="ARBA00023136"/>
    </source>
</evidence>
<dbReference type="AlphaFoldDB" id="A0A930BB01"/>
<sequence>MYLRKQYQRHIWRKKAFIAWLLFLTVIFFLFSLHLGSSQMTMKESFMVLVGYGDSNMQSIVLHIRVPRIIGGLFVGVSIALSGLIVQSALNNPLASPSTIGISAASAAGANIALIVFAHFGIEASVSLTAISSFVMAMICMLLVLGISSLRMVGKTTVILAGTAFHALFMALITIIQYFADDTELASAVSWTFGDLGRIHFDGIVIVGMVTTLSALIVYFLRWHMNAMDMGERAAHSLGVNTKRMRNISIFIAALNTGVSVALVGIIGFVGLLAPQLTKRVIGEDKRFMLPATLLMGACIVLFSDCIARTLISPLTLPVGAVTSVFGAPLFLYILLKEG</sequence>
<dbReference type="Proteomes" id="UP000757890">
    <property type="component" value="Unassembled WGS sequence"/>
</dbReference>
<comment type="subcellular location">
    <subcellularLocation>
        <location evidence="1">Cell membrane</location>
        <topology evidence="1">Multi-pass membrane protein</topology>
    </subcellularLocation>
</comment>
<feature type="transmembrane region" description="Helical" evidence="8">
    <location>
        <begin position="199"/>
        <end position="221"/>
    </location>
</feature>
<feature type="transmembrane region" description="Helical" evidence="8">
    <location>
        <begin position="102"/>
        <end position="122"/>
    </location>
</feature>
<dbReference type="PANTHER" id="PTHR30472">
    <property type="entry name" value="FERRIC ENTEROBACTIN TRANSPORT SYSTEM PERMEASE PROTEIN"/>
    <property type="match status" value="1"/>
</dbReference>
<feature type="transmembrane region" description="Helical" evidence="8">
    <location>
        <begin position="69"/>
        <end position="90"/>
    </location>
</feature>
<evidence type="ECO:0000313" key="10">
    <source>
        <dbReference type="Proteomes" id="UP000757890"/>
    </source>
</evidence>
<feature type="transmembrane region" description="Helical" evidence="8">
    <location>
        <begin position="159"/>
        <end position="179"/>
    </location>
</feature>
<comment type="similarity">
    <text evidence="2">Belongs to the binding-protein-dependent transport system permease family. FecCD subfamily.</text>
</comment>
<keyword evidence="3" id="KW-0813">Transport</keyword>
<evidence type="ECO:0000256" key="2">
    <source>
        <dbReference type="ARBA" id="ARBA00007935"/>
    </source>
</evidence>
<proteinExistence type="inferred from homology"/>
<dbReference type="GO" id="GO:0022857">
    <property type="term" value="F:transmembrane transporter activity"/>
    <property type="evidence" value="ECO:0007669"/>
    <property type="project" value="InterPro"/>
</dbReference>
<feature type="transmembrane region" description="Helical" evidence="8">
    <location>
        <begin position="128"/>
        <end position="147"/>
    </location>
</feature>
<feature type="transmembrane region" description="Helical" evidence="8">
    <location>
        <begin position="16"/>
        <end position="35"/>
    </location>
</feature>
<comment type="caution">
    <text evidence="9">The sequence shown here is derived from an EMBL/GenBank/DDBJ whole genome shotgun (WGS) entry which is preliminary data.</text>
</comment>
<keyword evidence="4" id="KW-1003">Cell membrane</keyword>
<evidence type="ECO:0000256" key="5">
    <source>
        <dbReference type="ARBA" id="ARBA00022692"/>
    </source>
</evidence>
<dbReference type="FunFam" id="1.10.3470.10:FF:000001">
    <property type="entry name" value="Vitamin B12 ABC transporter permease BtuC"/>
    <property type="match status" value="1"/>
</dbReference>
<dbReference type="Pfam" id="PF01032">
    <property type="entry name" value="FecCD"/>
    <property type="match status" value="1"/>
</dbReference>
<feature type="transmembrane region" description="Helical" evidence="8">
    <location>
        <begin position="288"/>
        <end position="308"/>
    </location>
</feature>
<organism evidence="9 10">
    <name type="scientific">Dialister invisus</name>
    <dbReference type="NCBI Taxonomy" id="218538"/>
    <lineage>
        <taxon>Bacteria</taxon>
        <taxon>Bacillati</taxon>
        <taxon>Bacillota</taxon>
        <taxon>Negativicutes</taxon>
        <taxon>Veillonellales</taxon>
        <taxon>Veillonellaceae</taxon>
        <taxon>Dialister</taxon>
    </lineage>
</organism>